<evidence type="ECO:0000256" key="4">
    <source>
        <dbReference type="ARBA" id="ARBA00022801"/>
    </source>
</evidence>
<evidence type="ECO:0000313" key="6">
    <source>
        <dbReference type="EMBL" id="KAL1592327.1"/>
    </source>
</evidence>
<dbReference type="PANTHER" id="PTHR46072">
    <property type="entry name" value="AMIDASE-RELATED-RELATED"/>
    <property type="match status" value="1"/>
</dbReference>
<dbReference type="Gene3D" id="3.90.1300.10">
    <property type="entry name" value="Amidase signature (AS) domain"/>
    <property type="match status" value="1"/>
</dbReference>
<evidence type="ECO:0000256" key="3">
    <source>
        <dbReference type="ARBA" id="ARBA00012922"/>
    </source>
</evidence>
<dbReference type="Proteomes" id="UP001521785">
    <property type="component" value="Unassembled WGS sequence"/>
</dbReference>
<dbReference type="InterPro" id="IPR020556">
    <property type="entry name" value="Amidase_CS"/>
</dbReference>
<name>A0ABR3QJK4_9PLEO</name>
<dbReference type="EMBL" id="JAKJXO020000021">
    <property type="protein sequence ID" value="KAL1592327.1"/>
    <property type="molecule type" value="Genomic_DNA"/>
</dbReference>
<reference evidence="6 7" key="1">
    <citation type="submission" date="2024-02" db="EMBL/GenBank/DDBJ databases">
        <title>De novo assembly and annotation of 12 fungi associated with fruit tree decline syndrome in Ontario, Canada.</title>
        <authorList>
            <person name="Sulman M."/>
            <person name="Ellouze W."/>
            <person name="Ilyukhin E."/>
        </authorList>
    </citation>
    <scope>NUCLEOTIDE SEQUENCE [LARGE SCALE GENOMIC DNA]</scope>
    <source>
        <strain evidence="6 7">M42-189</strain>
    </source>
</reference>
<accession>A0ABR3QJK4</accession>
<organism evidence="6 7">
    <name type="scientific">Paraconiothyrium brasiliense</name>
    <dbReference type="NCBI Taxonomy" id="300254"/>
    <lineage>
        <taxon>Eukaryota</taxon>
        <taxon>Fungi</taxon>
        <taxon>Dikarya</taxon>
        <taxon>Ascomycota</taxon>
        <taxon>Pezizomycotina</taxon>
        <taxon>Dothideomycetes</taxon>
        <taxon>Pleosporomycetidae</taxon>
        <taxon>Pleosporales</taxon>
        <taxon>Massarineae</taxon>
        <taxon>Didymosphaeriaceae</taxon>
        <taxon>Paraconiothyrium</taxon>
    </lineage>
</organism>
<evidence type="ECO:0000256" key="1">
    <source>
        <dbReference type="ARBA" id="ARBA00001311"/>
    </source>
</evidence>
<dbReference type="Pfam" id="PF01425">
    <property type="entry name" value="Amidase"/>
    <property type="match status" value="1"/>
</dbReference>
<evidence type="ECO:0000313" key="7">
    <source>
        <dbReference type="Proteomes" id="UP001521785"/>
    </source>
</evidence>
<dbReference type="PANTHER" id="PTHR46072:SF6">
    <property type="entry name" value="AMIDASE, PUTATIVE (AFU_ORTHOLOGUE AFUA_1G14530)-RELATED"/>
    <property type="match status" value="1"/>
</dbReference>
<dbReference type="SUPFAM" id="SSF75304">
    <property type="entry name" value="Amidase signature (AS) enzymes"/>
    <property type="match status" value="1"/>
</dbReference>
<comment type="similarity">
    <text evidence="2">Belongs to the amidase family.</text>
</comment>
<dbReference type="InterPro" id="IPR036928">
    <property type="entry name" value="AS_sf"/>
</dbReference>
<comment type="catalytic activity">
    <reaction evidence="1">
        <text>a monocarboxylic acid amide + H2O = a monocarboxylate + NH4(+)</text>
        <dbReference type="Rhea" id="RHEA:12020"/>
        <dbReference type="ChEBI" id="CHEBI:15377"/>
        <dbReference type="ChEBI" id="CHEBI:28938"/>
        <dbReference type="ChEBI" id="CHEBI:35757"/>
        <dbReference type="ChEBI" id="CHEBI:83628"/>
        <dbReference type="EC" id="3.5.1.4"/>
    </reaction>
</comment>
<dbReference type="InterPro" id="IPR023631">
    <property type="entry name" value="Amidase_dom"/>
</dbReference>
<dbReference type="EC" id="3.5.1.4" evidence="3"/>
<gene>
    <name evidence="6" type="ORF">SLS60_011404</name>
</gene>
<sequence length="519" mass="56682">MASQALSPSKWQLVAWQKKDEQYARIPLDWRIPQDQLPTPEVTNYLGIPKKSGVLSEEELRLTESYDATALAEAMRERKVKSLDVVRAFCKLTNCLTEIFFDDALKRAKELDDHLESGKPPLGPLHGVPISLKDTFKVKGYDASIGVAALCFKPSTENAPLVEILLNAGAILYCKTNVPQTLAALDSHNNIFGRTINPLNTAVTAGGSSGGEAALLGLRGSVLGIGTDVGGSIRVPAMCEGLYGAKPSDGRVPYAGQEGGSKPAVAKLGVAASAGPMAHTMRDIELFFRAVSEQQPWELDPDVIPGPWGSLSSVAGEKMRIGIVRRDGVVEPHPPILRLLDEVAGRVRRSGIEVVEVDITSIFSKCQSLINALMGVEGGNAMLDLLESYDEPLSPWIKPRMRRKEPLAFEKLRELHARRVQLQTDALQIWKQVDAFICPVAPHPVPEIDKYNSASYTSSFVLLDYPAGTVPVRLFGKKDMDGEMSKTKALGSWDQRNRELCESPESLPIVQNQLLLNDE</sequence>
<dbReference type="PROSITE" id="PS00571">
    <property type="entry name" value="AMIDASES"/>
    <property type="match status" value="1"/>
</dbReference>
<comment type="caution">
    <text evidence="6">The sequence shown here is derived from an EMBL/GenBank/DDBJ whole genome shotgun (WGS) entry which is preliminary data.</text>
</comment>
<protein>
    <recommendedName>
        <fullName evidence="3">amidase</fullName>
        <ecNumber evidence="3">3.5.1.4</ecNumber>
    </recommendedName>
</protein>
<keyword evidence="7" id="KW-1185">Reference proteome</keyword>
<proteinExistence type="inferred from homology"/>
<feature type="domain" description="Amidase" evidence="5">
    <location>
        <begin position="88"/>
        <end position="487"/>
    </location>
</feature>
<keyword evidence="4" id="KW-0378">Hydrolase</keyword>
<evidence type="ECO:0000259" key="5">
    <source>
        <dbReference type="Pfam" id="PF01425"/>
    </source>
</evidence>
<dbReference type="PIRSF" id="PIRSF001221">
    <property type="entry name" value="Amidase_fungi"/>
    <property type="match status" value="1"/>
</dbReference>
<evidence type="ECO:0000256" key="2">
    <source>
        <dbReference type="ARBA" id="ARBA00009199"/>
    </source>
</evidence>